<evidence type="ECO:0000259" key="4">
    <source>
        <dbReference type="PROSITE" id="PS50887"/>
    </source>
</evidence>
<gene>
    <name evidence="5" type="ORF">G5C33_02580</name>
</gene>
<dbReference type="InterPro" id="IPR050469">
    <property type="entry name" value="Diguanylate_Cyclase"/>
</dbReference>
<organism evidence="5 6">
    <name type="scientific">Stakelama tenebrarum</name>
    <dbReference type="NCBI Taxonomy" id="2711215"/>
    <lineage>
        <taxon>Bacteria</taxon>
        <taxon>Pseudomonadati</taxon>
        <taxon>Pseudomonadota</taxon>
        <taxon>Alphaproteobacteria</taxon>
        <taxon>Sphingomonadales</taxon>
        <taxon>Sphingomonadaceae</taxon>
        <taxon>Stakelama</taxon>
    </lineage>
</organism>
<evidence type="ECO:0000256" key="2">
    <source>
        <dbReference type="ARBA" id="ARBA00034247"/>
    </source>
</evidence>
<dbReference type="Gene3D" id="3.30.70.270">
    <property type="match status" value="1"/>
</dbReference>
<evidence type="ECO:0000313" key="6">
    <source>
        <dbReference type="Proteomes" id="UP000501568"/>
    </source>
</evidence>
<dbReference type="EMBL" id="CP049109">
    <property type="protein sequence ID" value="QIG78783.1"/>
    <property type="molecule type" value="Genomic_DNA"/>
</dbReference>
<dbReference type="NCBIfam" id="TIGR00254">
    <property type="entry name" value="GGDEF"/>
    <property type="match status" value="1"/>
</dbReference>
<dbReference type="PANTHER" id="PTHR45138:SF9">
    <property type="entry name" value="DIGUANYLATE CYCLASE DGCM-RELATED"/>
    <property type="match status" value="1"/>
</dbReference>
<dbReference type="RefSeq" id="WP_165325781.1">
    <property type="nucleotide sequence ID" value="NZ_CP049109.1"/>
</dbReference>
<dbReference type="GO" id="GO:0052621">
    <property type="term" value="F:diguanylate cyclase activity"/>
    <property type="evidence" value="ECO:0007669"/>
    <property type="project" value="UniProtKB-EC"/>
</dbReference>
<evidence type="ECO:0000256" key="3">
    <source>
        <dbReference type="SAM" id="Coils"/>
    </source>
</evidence>
<keyword evidence="6" id="KW-1185">Reference proteome</keyword>
<dbReference type="CDD" id="cd01949">
    <property type="entry name" value="GGDEF"/>
    <property type="match status" value="1"/>
</dbReference>
<dbReference type="FunFam" id="3.30.70.270:FF:000001">
    <property type="entry name" value="Diguanylate cyclase domain protein"/>
    <property type="match status" value="1"/>
</dbReference>
<keyword evidence="3" id="KW-0175">Coiled coil</keyword>
<dbReference type="SUPFAM" id="SSF55073">
    <property type="entry name" value="Nucleotide cyclase"/>
    <property type="match status" value="1"/>
</dbReference>
<dbReference type="PROSITE" id="PS50887">
    <property type="entry name" value="GGDEF"/>
    <property type="match status" value="1"/>
</dbReference>
<dbReference type="GO" id="GO:0005886">
    <property type="term" value="C:plasma membrane"/>
    <property type="evidence" value="ECO:0007669"/>
    <property type="project" value="TreeGrafter"/>
</dbReference>
<dbReference type="PANTHER" id="PTHR45138">
    <property type="entry name" value="REGULATORY COMPONENTS OF SENSORY TRANSDUCTION SYSTEM"/>
    <property type="match status" value="1"/>
</dbReference>
<name>A0A6G6Y2E8_9SPHN</name>
<sequence>MAALRAVSRKDAARPAATLFDRIGAFLRDQRLDPDPVNYAFAHHLLVEPDGPLARAVAELTYGGVRLTRRDIESLGCGVLPAPQGPAPETDAGPTRKQAEGLVASTQMQVEGFEDMVHAMRAEAQGFGRDLAESAAAIDRSRSGGGNGGASLDDVARITAGMLERVRVAETRLDAATREAADLRTKLEEARDNARRDPLTDLPNRRAFEEAYAAQMGAAQSVCIAVCDVDHFKSVNDRFGHAVGDRVLKAIAEALSQSCPGHLVARYGGEEFAILFSGISHGAALATLDRARATVAAKRYRLRDSDEPLGAITFSAGITQAHPDEDYAHAYQRADALLYDAKANGRNQVRSEK</sequence>
<accession>A0A6G6Y2E8</accession>
<comment type="catalytic activity">
    <reaction evidence="2">
        <text>2 GTP = 3',3'-c-di-GMP + 2 diphosphate</text>
        <dbReference type="Rhea" id="RHEA:24898"/>
        <dbReference type="ChEBI" id="CHEBI:33019"/>
        <dbReference type="ChEBI" id="CHEBI:37565"/>
        <dbReference type="ChEBI" id="CHEBI:58805"/>
        <dbReference type="EC" id="2.7.7.65"/>
    </reaction>
</comment>
<reference evidence="5 6" key="1">
    <citation type="submission" date="2020-02" db="EMBL/GenBank/DDBJ databases">
        <authorList>
            <person name="Zheng R.K."/>
            <person name="Sun C.M."/>
        </authorList>
    </citation>
    <scope>NUCLEOTIDE SEQUENCE [LARGE SCALE GENOMIC DNA]</scope>
    <source>
        <strain evidence="6">zrk23</strain>
    </source>
</reference>
<dbReference type="AlphaFoldDB" id="A0A6G6Y2E8"/>
<proteinExistence type="predicted"/>
<dbReference type="EC" id="2.7.7.65" evidence="1"/>
<protein>
    <recommendedName>
        <fullName evidence="1">diguanylate cyclase</fullName>
        <ecNumber evidence="1">2.7.7.65</ecNumber>
    </recommendedName>
</protein>
<dbReference type="InterPro" id="IPR029787">
    <property type="entry name" value="Nucleotide_cyclase"/>
</dbReference>
<dbReference type="Pfam" id="PF00990">
    <property type="entry name" value="GGDEF"/>
    <property type="match status" value="1"/>
</dbReference>
<evidence type="ECO:0000256" key="1">
    <source>
        <dbReference type="ARBA" id="ARBA00012528"/>
    </source>
</evidence>
<dbReference type="SMART" id="SM00267">
    <property type="entry name" value="GGDEF"/>
    <property type="match status" value="1"/>
</dbReference>
<dbReference type="InterPro" id="IPR043128">
    <property type="entry name" value="Rev_trsase/Diguanyl_cyclase"/>
</dbReference>
<feature type="coiled-coil region" evidence="3">
    <location>
        <begin position="166"/>
        <end position="193"/>
    </location>
</feature>
<feature type="domain" description="GGDEF" evidence="4">
    <location>
        <begin position="220"/>
        <end position="353"/>
    </location>
</feature>
<dbReference type="GO" id="GO:1902201">
    <property type="term" value="P:negative regulation of bacterial-type flagellum-dependent cell motility"/>
    <property type="evidence" value="ECO:0007669"/>
    <property type="project" value="TreeGrafter"/>
</dbReference>
<dbReference type="Proteomes" id="UP000501568">
    <property type="component" value="Chromosome"/>
</dbReference>
<dbReference type="KEGG" id="spzr:G5C33_02580"/>
<dbReference type="GO" id="GO:0043709">
    <property type="term" value="P:cell adhesion involved in single-species biofilm formation"/>
    <property type="evidence" value="ECO:0007669"/>
    <property type="project" value="TreeGrafter"/>
</dbReference>
<dbReference type="InterPro" id="IPR000160">
    <property type="entry name" value="GGDEF_dom"/>
</dbReference>
<evidence type="ECO:0000313" key="5">
    <source>
        <dbReference type="EMBL" id="QIG78783.1"/>
    </source>
</evidence>